<accession>A0A3E0TZC4</accession>
<keyword evidence="2" id="KW-1185">Reference proteome</keyword>
<sequence length="63" mass="7242">MLAQFVKRLQCPVRLEARTPPFTAVTGFESLRDATFWELPLGQAVDQVSIELMKIRLMQTKSF</sequence>
<dbReference type="AlphaFoldDB" id="A0A3E0TZC4"/>
<dbReference type="EMBL" id="QUOT01000001">
    <property type="protein sequence ID" value="REL29790.1"/>
    <property type="molecule type" value="Genomic_DNA"/>
</dbReference>
<name>A0A3E0TZC4_9GAMM</name>
<organism evidence="1 2">
    <name type="scientific">Thalassotalea euphylliae</name>
    <dbReference type="NCBI Taxonomy" id="1655234"/>
    <lineage>
        <taxon>Bacteria</taxon>
        <taxon>Pseudomonadati</taxon>
        <taxon>Pseudomonadota</taxon>
        <taxon>Gammaproteobacteria</taxon>
        <taxon>Alteromonadales</taxon>
        <taxon>Colwelliaceae</taxon>
        <taxon>Thalassotalea</taxon>
    </lineage>
</organism>
<gene>
    <name evidence="1" type="ORF">DXX94_03180</name>
</gene>
<proteinExistence type="predicted"/>
<comment type="caution">
    <text evidence="1">The sequence shown here is derived from an EMBL/GenBank/DDBJ whole genome shotgun (WGS) entry which is preliminary data.</text>
</comment>
<reference evidence="2" key="1">
    <citation type="submission" date="2018-08" db="EMBL/GenBank/DDBJ databases">
        <title>Thalassotalea euphylliae genome.</title>
        <authorList>
            <person name="Summers S."/>
            <person name="Rice S.A."/>
            <person name="Freckelton M.L."/>
            <person name="Nedved B.T."/>
            <person name="Hadfield M.G."/>
        </authorList>
    </citation>
    <scope>NUCLEOTIDE SEQUENCE [LARGE SCALE GENOMIC DNA]</scope>
    <source>
        <strain evidence="2">H3</strain>
    </source>
</reference>
<dbReference type="Proteomes" id="UP000256899">
    <property type="component" value="Unassembled WGS sequence"/>
</dbReference>
<evidence type="ECO:0000313" key="2">
    <source>
        <dbReference type="Proteomes" id="UP000256899"/>
    </source>
</evidence>
<protein>
    <submittedName>
        <fullName evidence="1">Uncharacterized protein</fullName>
    </submittedName>
</protein>
<evidence type="ECO:0000313" key="1">
    <source>
        <dbReference type="EMBL" id="REL29790.1"/>
    </source>
</evidence>